<reference evidence="3" key="2">
    <citation type="journal article" date="2018" name="Nat. Commun.">
        <title>Extreme sensitivity to ultraviolet light in the fungal pathogen causing white-nose syndrome of bats.</title>
        <authorList>
            <person name="Palmer J.M."/>
            <person name="Drees K.P."/>
            <person name="Foster J.T."/>
            <person name="Lindner D.L."/>
        </authorList>
    </citation>
    <scope>NUCLEOTIDE SEQUENCE [LARGE SCALE GENOMIC DNA]</scope>
    <source>
        <strain evidence="3">UAMH 10579</strain>
    </source>
</reference>
<evidence type="ECO:0000313" key="2">
    <source>
        <dbReference type="EMBL" id="OBT91463.2"/>
    </source>
</evidence>
<name>A0A1B8G6K3_9PEZI</name>
<keyword evidence="3" id="KW-1185">Reference proteome</keyword>
<feature type="region of interest" description="Disordered" evidence="1">
    <location>
        <begin position="19"/>
        <end position="39"/>
    </location>
</feature>
<dbReference type="EMBL" id="KV460290">
    <property type="protein sequence ID" value="OBT91463.2"/>
    <property type="molecule type" value="Genomic_DNA"/>
</dbReference>
<dbReference type="AlphaFoldDB" id="A0A1B8G6K3"/>
<dbReference type="STRING" id="342668.A0A1B8G6K3"/>
<reference evidence="2 3" key="1">
    <citation type="submission" date="2016-03" db="EMBL/GenBank/DDBJ databases">
        <title>Comparative genomics of Pseudogymnoascus destructans, the fungus causing white-nose syndrome of bats.</title>
        <authorList>
            <person name="Palmer J.M."/>
            <person name="Drees K.P."/>
            <person name="Foster J.T."/>
            <person name="Lindner D.L."/>
        </authorList>
    </citation>
    <scope>NUCLEOTIDE SEQUENCE [LARGE SCALE GENOMIC DNA]</scope>
    <source>
        <strain evidence="2 3">UAMH 10579</strain>
    </source>
</reference>
<dbReference type="RefSeq" id="XP_018125196.2">
    <property type="nucleotide sequence ID" value="XM_018279958.2"/>
</dbReference>
<dbReference type="GeneID" id="28843947"/>
<protein>
    <submittedName>
        <fullName evidence="2">Uncharacterized protein</fullName>
    </submittedName>
</protein>
<evidence type="ECO:0000313" key="3">
    <source>
        <dbReference type="Proteomes" id="UP000091956"/>
    </source>
</evidence>
<organism evidence="2 3">
    <name type="scientific">Pseudogymnoascus verrucosus</name>
    <dbReference type="NCBI Taxonomy" id="342668"/>
    <lineage>
        <taxon>Eukaryota</taxon>
        <taxon>Fungi</taxon>
        <taxon>Dikarya</taxon>
        <taxon>Ascomycota</taxon>
        <taxon>Pezizomycotina</taxon>
        <taxon>Leotiomycetes</taxon>
        <taxon>Thelebolales</taxon>
        <taxon>Thelebolaceae</taxon>
        <taxon>Pseudogymnoascus</taxon>
    </lineage>
</organism>
<sequence>MLPKQLQSRSSAIARDLQGSMSSIRKMPPPIPKLKFPPAGMSKRNIPGIDILQIMWSPEHIVPINSKTQLTNPAHPRHEITKRKWEARTDPLWWNCLTSKQVSARSVVRSWVNIRARLAIVNALKRKGYDTNGYRIDGNCDEAPKPNLVGSLHFITRPEILRAKWPEMEEQADKIIAEVERLQTKKAKPKGKKRTIE</sequence>
<accession>A0A1B8G6K3</accession>
<evidence type="ECO:0000256" key="1">
    <source>
        <dbReference type="SAM" id="MobiDB-lite"/>
    </source>
</evidence>
<dbReference type="Proteomes" id="UP000091956">
    <property type="component" value="Unassembled WGS sequence"/>
</dbReference>
<gene>
    <name evidence="2" type="ORF">VE01_10561</name>
</gene>
<proteinExistence type="predicted"/>